<organism evidence="1 2">
    <name type="scientific">Panagrolaimus sp. ES5</name>
    <dbReference type="NCBI Taxonomy" id="591445"/>
    <lineage>
        <taxon>Eukaryota</taxon>
        <taxon>Metazoa</taxon>
        <taxon>Ecdysozoa</taxon>
        <taxon>Nematoda</taxon>
        <taxon>Chromadorea</taxon>
        <taxon>Rhabditida</taxon>
        <taxon>Tylenchina</taxon>
        <taxon>Panagrolaimomorpha</taxon>
        <taxon>Panagrolaimoidea</taxon>
        <taxon>Panagrolaimidae</taxon>
        <taxon>Panagrolaimus</taxon>
    </lineage>
</organism>
<proteinExistence type="predicted"/>
<sequence length="238" mass="27623">MINMMILSKLENKESTVPTVFHFFQIPERHVLKESGNAQHFLGFNINVNGLKTLSEHLWRTHPGIRFINVPEEFKTIGKIGDICAGKFKDDDDVDNVYIRDIETRAGFKFAMISRTHSASNEREYSDSIWDCLPKNYGQQFTAQTWRNNAKNCCDDKVKNIIRTQILEKSKKTRWRTGKDHSKIGFGKKGDIICFGDLNHTRLKKTRGGSLFVFQNKKLARLFKKTFKYSVARKRKGK</sequence>
<protein>
    <submittedName>
        <fullName evidence="2">Endonuclease/exonuclease/phosphatase domain-containing protein</fullName>
    </submittedName>
</protein>
<accession>A0AC34F3V7</accession>
<dbReference type="WBParaSite" id="ES5_v2.g11693.t1">
    <property type="protein sequence ID" value="ES5_v2.g11693.t1"/>
    <property type="gene ID" value="ES5_v2.g11693"/>
</dbReference>
<evidence type="ECO:0000313" key="1">
    <source>
        <dbReference type="Proteomes" id="UP000887579"/>
    </source>
</evidence>
<evidence type="ECO:0000313" key="2">
    <source>
        <dbReference type="WBParaSite" id="ES5_v2.g11693.t1"/>
    </source>
</evidence>
<dbReference type="Proteomes" id="UP000887579">
    <property type="component" value="Unplaced"/>
</dbReference>
<reference evidence="2" key="1">
    <citation type="submission" date="2022-11" db="UniProtKB">
        <authorList>
            <consortium name="WormBaseParasite"/>
        </authorList>
    </citation>
    <scope>IDENTIFICATION</scope>
</reference>
<name>A0AC34F3V7_9BILA</name>